<dbReference type="GO" id="GO:0009288">
    <property type="term" value="C:bacterial-type flagellum"/>
    <property type="evidence" value="ECO:0007669"/>
    <property type="project" value="InterPro"/>
</dbReference>
<feature type="coiled-coil region" evidence="11">
    <location>
        <begin position="27"/>
        <end position="97"/>
    </location>
</feature>
<keyword evidence="11" id="KW-0175">Coiled coil</keyword>
<evidence type="ECO:0000256" key="9">
    <source>
        <dbReference type="ARBA" id="ARBA00023136"/>
    </source>
</evidence>
<evidence type="ECO:0000256" key="11">
    <source>
        <dbReference type="SAM" id="Coils"/>
    </source>
</evidence>
<dbReference type="NCBIfam" id="TIGR02473">
    <property type="entry name" value="flagell_FliJ"/>
    <property type="match status" value="1"/>
</dbReference>
<keyword evidence="4" id="KW-0813">Transport</keyword>
<dbReference type="GO" id="GO:0015031">
    <property type="term" value="P:protein transport"/>
    <property type="evidence" value="ECO:0007669"/>
    <property type="project" value="UniProtKB-KW"/>
</dbReference>
<keyword evidence="6" id="KW-0145">Chemotaxis</keyword>
<keyword evidence="7" id="KW-1005">Bacterial flagellum biogenesis</keyword>
<evidence type="ECO:0000256" key="8">
    <source>
        <dbReference type="ARBA" id="ARBA00022927"/>
    </source>
</evidence>
<comment type="subcellular location">
    <subcellularLocation>
        <location evidence="1">Cell membrane</location>
        <topology evidence="1">Peripheral membrane protein</topology>
        <orientation evidence="1">Cytoplasmic side</orientation>
    </subcellularLocation>
</comment>
<dbReference type="Proteomes" id="UP000028542">
    <property type="component" value="Unassembled WGS sequence"/>
</dbReference>
<comment type="similarity">
    <text evidence="2">Belongs to the FliJ family.</text>
</comment>
<dbReference type="eggNOG" id="COG2882">
    <property type="taxonomic scope" value="Bacteria"/>
</dbReference>
<keyword evidence="10" id="KW-1006">Bacterial flagellum protein export</keyword>
<dbReference type="RefSeq" id="WP_035129240.1">
    <property type="nucleotide sequence ID" value="NZ_JBQHQR010000004.1"/>
</dbReference>
<evidence type="ECO:0000256" key="7">
    <source>
        <dbReference type="ARBA" id="ARBA00022795"/>
    </source>
</evidence>
<keyword evidence="5" id="KW-1003">Cell membrane</keyword>
<dbReference type="AlphaFoldDB" id="A0A084JIN6"/>
<evidence type="ECO:0000256" key="3">
    <source>
        <dbReference type="ARBA" id="ARBA00020392"/>
    </source>
</evidence>
<dbReference type="GO" id="GO:0006935">
    <property type="term" value="P:chemotaxis"/>
    <property type="evidence" value="ECO:0007669"/>
    <property type="project" value="UniProtKB-KW"/>
</dbReference>
<evidence type="ECO:0000256" key="10">
    <source>
        <dbReference type="ARBA" id="ARBA00023225"/>
    </source>
</evidence>
<dbReference type="InterPro" id="IPR012823">
    <property type="entry name" value="Flagell_FliJ"/>
</dbReference>
<accession>A0A084JIN6</accession>
<name>A0A084JIN6_9CLOT</name>
<gene>
    <name evidence="12" type="ORF">IO99_01270</name>
</gene>
<evidence type="ECO:0000256" key="1">
    <source>
        <dbReference type="ARBA" id="ARBA00004413"/>
    </source>
</evidence>
<protein>
    <recommendedName>
        <fullName evidence="3">Flagellar FliJ protein</fullName>
    </recommendedName>
</protein>
<evidence type="ECO:0000256" key="2">
    <source>
        <dbReference type="ARBA" id="ARBA00010004"/>
    </source>
</evidence>
<evidence type="ECO:0000256" key="5">
    <source>
        <dbReference type="ARBA" id="ARBA00022475"/>
    </source>
</evidence>
<evidence type="ECO:0000256" key="4">
    <source>
        <dbReference type="ARBA" id="ARBA00022448"/>
    </source>
</evidence>
<dbReference type="GO" id="GO:0005886">
    <property type="term" value="C:plasma membrane"/>
    <property type="evidence" value="ECO:0007669"/>
    <property type="project" value="UniProtKB-SubCell"/>
</dbReference>
<dbReference type="GO" id="GO:0071973">
    <property type="term" value="P:bacterial-type flagellum-dependent cell motility"/>
    <property type="evidence" value="ECO:0007669"/>
    <property type="project" value="InterPro"/>
</dbReference>
<dbReference type="GO" id="GO:0044781">
    <property type="term" value="P:bacterial-type flagellum organization"/>
    <property type="evidence" value="ECO:0007669"/>
    <property type="project" value="UniProtKB-KW"/>
</dbReference>
<organism evidence="12 13">
    <name type="scientific">Clostridium sulfidigenes</name>
    <dbReference type="NCBI Taxonomy" id="318464"/>
    <lineage>
        <taxon>Bacteria</taxon>
        <taxon>Bacillati</taxon>
        <taxon>Bacillota</taxon>
        <taxon>Clostridia</taxon>
        <taxon>Eubacteriales</taxon>
        <taxon>Clostridiaceae</taxon>
        <taxon>Clostridium</taxon>
    </lineage>
</organism>
<sequence length="146" mass="17439">MGQTYKFKLQRLLDLREKEEDGKKIVFMEALREKNRVEEELKSLEDSFQRYSTVNNNMSVTERKIQHHYLNLLNSTIDITQEKLKTDEERVKLTRKELVTAQVNKKIVGILKDKDQAAFIKEENRIEQIQNDEFALYGFIRECGRR</sequence>
<keyword evidence="8" id="KW-0653">Protein transport</keyword>
<reference evidence="12 13" key="1">
    <citation type="submission" date="2014-07" db="EMBL/GenBank/DDBJ databases">
        <title>Draft genome of Clostridium sulfidigenes 113A isolated from sediments associated with methane hydrate from Krishna Godavari basin.</title>
        <authorList>
            <person name="Honkalas V.S."/>
            <person name="Dabir A.P."/>
            <person name="Arora P."/>
            <person name="Dhakephalkar P.K."/>
        </authorList>
    </citation>
    <scope>NUCLEOTIDE SEQUENCE [LARGE SCALE GENOMIC DNA]</scope>
    <source>
        <strain evidence="12 13">113A</strain>
    </source>
</reference>
<dbReference type="InterPro" id="IPR053716">
    <property type="entry name" value="Flag_assembly_chemotaxis_eff"/>
</dbReference>
<dbReference type="STRING" id="318464.IO99_01270"/>
<dbReference type="Pfam" id="PF02050">
    <property type="entry name" value="FliJ"/>
    <property type="match status" value="1"/>
</dbReference>
<keyword evidence="13" id="KW-1185">Reference proteome</keyword>
<dbReference type="Gene3D" id="1.10.287.1700">
    <property type="match status" value="1"/>
</dbReference>
<evidence type="ECO:0000256" key="6">
    <source>
        <dbReference type="ARBA" id="ARBA00022500"/>
    </source>
</evidence>
<evidence type="ECO:0000313" key="13">
    <source>
        <dbReference type="Proteomes" id="UP000028542"/>
    </source>
</evidence>
<proteinExistence type="inferred from homology"/>
<dbReference type="EMBL" id="JPMD01000001">
    <property type="protein sequence ID" value="KEZ88820.1"/>
    <property type="molecule type" value="Genomic_DNA"/>
</dbReference>
<comment type="caution">
    <text evidence="12">The sequence shown here is derived from an EMBL/GenBank/DDBJ whole genome shotgun (WGS) entry which is preliminary data.</text>
</comment>
<evidence type="ECO:0000313" key="12">
    <source>
        <dbReference type="EMBL" id="KEZ88820.1"/>
    </source>
</evidence>
<keyword evidence="9" id="KW-0472">Membrane</keyword>